<gene>
    <name evidence="1" type="ORF">BXT84_07610</name>
</gene>
<proteinExistence type="predicted"/>
<dbReference type="Pfam" id="PF05138">
    <property type="entry name" value="PaaA_PaaC"/>
    <property type="match status" value="1"/>
</dbReference>
<dbReference type="EMBL" id="CP019454">
    <property type="protein sequence ID" value="AUW95474.1"/>
    <property type="molecule type" value="Genomic_DNA"/>
</dbReference>
<dbReference type="InterPro" id="IPR012347">
    <property type="entry name" value="Ferritin-like"/>
</dbReference>
<dbReference type="PANTHER" id="PTHR30458">
    <property type="entry name" value="PHENYLACETIC ACID DEGRADATION PROTEIN PAA"/>
    <property type="match status" value="1"/>
</dbReference>
<accession>A0ABM6RW29</accession>
<evidence type="ECO:0000313" key="1">
    <source>
        <dbReference type="EMBL" id="AUW95474.1"/>
    </source>
</evidence>
<dbReference type="InterPro" id="IPR011881">
    <property type="entry name" value="PaaA"/>
</dbReference>
<reference evidence="1 2" key="1">
    <citation type="journal article" date="2019" name="Sci. Rep.">
        <title>Sulfobacillus thermotolerans: new insights into resistance and metabolic capacities of acidophilic chemolithotrophs.</title>
        <authorList>
            <person name="Panyushkina A.E."/>
            <person name="Babenko V.V."/>
            <person name="Nikitina A.S."/>
            <person name="Selezneva O.V."/>
            <person name="Tsaplina I.A."/>
            <person name="Letarova M.A."/>
            <person name="Kostryukova E.S."/>
            <person name="Letarov A.V."/>
        </authorList>
    </citation>
    <scope>NUCLEOTIDE SEQUENCE [LARGE SCALE GENOMIC DNA]</scope>
    <source>
        <strain evidence="1 2">Kr1</strain>
    </source>
</reference>
<sequence>MAGSYQKEGQKAVDEAQKTAEFMARIENGEKIEANDWMPEEYRNLLIKQIHMHGVSEIMGAYPEKEWVPKAPSIRRKLALNAKVQDEIGHGQMLLRLAEDLSRPYGRGREALMEDLLNGHVKFHNVFHMPAPTWADAGVIGFLVDGGAIITQAALLESSYAPYARMLKRIVAEESFHMQYGESVVLALAEGTTRQREMLQGAIDRWWEPMMFFFGPRQMGQSAEKMMHYRIRTKTNEELRQKFINRYVPRLQALGMRVPDPLVKKDPVTGEWGYTEPDWVRDTEMVRNNSGPQSQARLHLRRQAHSEQRWVREAVMHATALATV</sequence>
<keyword evidence="2" id="KW-1185">Reference proteome</keyword>
<dbReference type="SUPFAM" id="SSF47240">
    <property type="entry name" value="Ferritin-like"/>
    <property type="match status" value="1"/>
</dbReference>
<dbReference type="PANTHER" id="PTHR30458:SF2">
    <property type="entry name" value="1,2-PHENYLACETYL-COA EPOXIDASE, SUBUNIT A"/>
    <property type="match status" value="1"/>
</dbReference>
<dbReference type="InterPro" id="IPR052703">
    <property type="entry name" value="Aromatic_CoA_ox/epox"/>
</dbReference>
<dbReference type="Gene3D" id="1.20.1260.10">
    <property type="match status" value="1"/>
</dbReference>
<dbReference type="NCBIfam" id="TIGR02156">
    <property type="entry name" value="PA_CoA_Oxy1"/>
    <property type="match status" value="1"/>
</dbReference>
<protein>
    <submittedName>
        <fullName evidence="1">1,2-phenylacetyl-CoA epoxidase subunit A</fullName>
    </submittedName>
</protein>
<organism evidence="1 2">
    <name type="scientific">Sulfobacillus thermotolerans</name>
    <dbReference type="NCBI Taxonomy" id="338644"/>
    <lineage>
        <taxon>Bacteria</taxon>
        <taxon>Bacillati</taxon>
        <taxon>Bacillota</taxon>
        <taxon>Clostridia</taxon>
        <taxon>Eubacteriales</taxon>
        <taxon>Clostridiales Family XVII. Incertae Sedis</taxon>
        <taxon>Sulfobacillus</taxon>
    </lineage>
</organism>
<dbReference type="InterPro" id="IPR009078">
    <property type="entry name" value="Ferritin-like_SF"/>
</dbReference>
<dbReference type="InterPro" id="IPR007814">
    <property type="entry name" value="PaaA_PaaC"/>
</dbReference>
<evidence type="ECO:0000313" key="2">
    <source>
        <dbReference type="Proteomes" id="UP000325292"/>
    </source>
</evidence>
<dbReference type="Proteomes" id="UP000325292">
    <property type="component" value="Chromosome"/>
</dbReference>
<name>A0ABM6RW29_9FIRM</name>